<reference evidence="1" key="1">
    <citation type="journal article" date="2015" name="Nature">
        <title>Complex archaea that bridge the gap between prokaryotes and eukaryotes.</title>
        <authorList>
            <person name="Spang A."/>
            <person name="Saw J.H."/>
            <person name="Jorgensen S.L."/>
            <person name="Zaremba-Niedzwiedzka K."/>
            <person name="Martijn J."/>
            <person name="Lind A.E."/>
            <person name="van Eijk R."/>
            <person name="Schleper C."/>
            <person name="Guy L."/>
            <person name="Ettema T.J."/>
        </authorList>
    </citation>
    <scope>NUCLEOTIDE SEQUENCE</scope>
</reference>
<protein>
    <submittedName>
        <fullName evidence="1">Uncharacterized protein</fullName>
    </submittedName>
</protein>
<dbReference type="AlphaFoldDB" id="A0A0F9KL67"/>
<dbReference type="EMBL" id="LAZR01013232">
    <property type="protein sequence ID" value="KKM22918.1"/>
    <property type="molecule type" value="Genomic_DNA"/>
</dbReference>
<proteinExistence type="predicted"/>
<evidence type="ECO:0000313" key="1">
    <source>
        <dbReference type="EMBL" id="KKM22918.1"/>
    </source>
</evidence>
<organism evidence="1">
    <name type="scientific">marine sediment metagenome</name>
    <dbReference type="NCBI Taxonomy" id="412755"/>
    <lineage>
        <taxon>unclassified sequences</taxon>
        <taxon>metagenomes</taxon>
        <taxon>ecological metagenomes</taxon>
    </lineage>
</organism>
<accession>A0A0F9KL67</accession>
<comment type="caution">
    <text evidence="1">The sequence shown here is derived from an EMBL/GenBank/DDBJ whole genome shotgun (WGS) entry which is preliminary data.</text>
</comment>
<gene>
    <name evidence="1" type="ORF">LCGC14_1620450</name>
</gene>
<sequence length="59" mass="6910">MNTCKSVCISYSSTRDGSRGTRYADGVAFCRHCNIFMKYDGKYCPCCSRLVRSKRRWKR</sequence>
<name>A0A0F9KL67_9ZZZZ</name>